<protein>
    <submittedName>
        <fullName evidence="1">Uncharacterized protein</fullName>
    </submittedName>
</protein>
<evidence type="ECO:0000313" key="2">
    <source>
        <dbReference type="Proteomes" id="UP000051677"/>
    </source>
</evidence>
<proteinExistence type="predicted"/>
<evidence type="ECO:0000313" key="1">
    <source>
        <dbReference type="EMBL" id="KQH75409.1"/>
    </source>
</evidence>
<comment type="caution">
    <text evidence="1">The sequence shown here is derived from an EMBL/GenBank/DDBJ whole genome shotgun (WGS) entry which is preliminary data.</text>
</comment>
<dbReference type="AlphaFoldDB" id="A0A0Q2LGD4"/>
<reference evidence="1 2" key="1">
    <citation type="submission" date="2015-10" db="EMBL/GenBank/DDBJ databases">
        <title>Mycobacterium gordonae draft genome assembly.</title>
        <authorList>
            <person name="Ustinova V."/>
            <person name="Smirnova T."/>
            <person name="Blagodatskikh K."/>
            <person name="Varlamov D."/>
            <person name="Larionova E."/>
            <person name="Chernousova L."/>
        </authorList>
    </citation>
    <scope>NUCLEOTIDE SEQUENCE [LARGE SCALE GENOMIC DNA]</scope>
    <source>
        <strain evidence="1 2">CTRI 14-8773</strain>
    </source>
</reference>
<gene>
    <name evidence="1" type="ORF">AO501_23215</name>
</gene>
<name>A0A0Q2LGD4_MYCGO</name>
<sequence>MGYRIVETAVGWLLYAGADQLGTYEGPGEVISAAAFVMQRGGDDPAGTWQRQLDASYTWDNTSLD</sequence>
<organism evidence="1 2">
    <name type="scientific">Mycobacterium gordonae</name>
    <dbReference type="NCBI Taxonomy" id="1778"/>
    <lineage>
        <taxon>Bacteria</taxon>
        <taxon>Bacillati</taxon>
        <taxon>Actinomycetota</taxon>
        <taxon>Actinomycetes</taxon>
        <taxon>Mycobacteriales</taxon>
        <taxon>Mycobacteriaceae</taxon>
        <taxon>Mycobacterium</taxon>
    </lineage>
</organism>
<accession>A0A0Q2LGD4</accession>
<dbReference type="EMBL" id="LKTM01000377">
    <property type="protein sequence ID" value="KQH75409.1"/>
    <property type="molecule type" value="Genomic_DNA"/>
</dbReference>
<dbReference type="Proteomes" id="UP000051677">
    <property type="component" value="Unassembled WGS sequence"/>
</dbReference>